<evidence type="ECO:0000256" key="3">
    <source>
        <dbReference type="ARBA" id="ARBA00022729"/>
    </source>
</evidence>
<evidence type="ECO:0000256" key="5">
    <source>
        <dbReference type="ARBA" id="ARBA00023136"/>
    </source>
</evidence>
<comment type="subcellular location">
    <subcellularLocation>
        <location evidence="1">Membrane</location>
    </subcellularLocation>
</comment>
<feature type="chain" id="PRO_5043494803" description="DOMON domain-containing protein" evidence="7">
    <location>
        <begin position="24"/>
        <end position="250"/>
    </location>
</feature>
<proteinExistence type="predicted"/>
<sequence length="250" mass="25032">MASLSSLAALSLLFLFCTPAVRSATTTCPPQKFKNNKIFANCTSLPALSAALHYTFNATNSSLSVAFVAAAPGGADGGWVGWGINPNGTGMAGTQALIALKPSSTAGGGGLVVKTFNLVSYGSIKEEKLSFDVWDLAAESLSGGATAIFASVKLPAGDDRVNHVWQVGATVTNGLPGKHDFGPPNLAAKETLQLTGGAAPASSPALGSTPGGSAPASAPGNGTSGGYRMREIELGSYVGVFVLLAGLIGF</sequence>
<reference evidence="9 10" key="1">
    <citation type="submission" date="2024-04" db="EMBL/GenBank/DDBJ databases">
        <authorList>
            <person name="Fracassetti M."/>
        </authorList>
    </citation>
    <scope>NUCLEOTIDE SEQUENCE [LARGE SCALE GENOMIC DNA]</scope>
</reference>
<keyword evidence="4" id="KW-0249">Electron transport</keyword>
<evidence type="ECO:0000313" key="9">
    <source>
        <dbReference type="EMBL" id="CAL1391140.1"/>
    </source>
</evidence>
<dbReference type="InterPro" id="IPR005018">
    <property type="entry name" value="DOMON_domain"/>
</dbReference>
<evidence type="ECO:0000256" key="6">
    <source>
        <dbReference type="SAM" id="MobiDB-lite"/>
    </source>
</evidence>
<feature type="domain" description="DOMON" evidence="8">
    <location>
        <begin position="48"/>
        <end position="168"/>
    </location>
</feature>
<gene>
    <name evidence="9" type="ORF">LTRI10_LOCUS31883</name>
</gene>
<accession>A0AAV2EYR6</accession>
<evidence type="ECO:0000256" key="4">
    <source>
        <dbReference type="ARBA" id="ARBA00022982"/>
    </source>
</evidence>
<evidence type="ECO:0000256" key="1">
    <source>
        <dbReference type="ARBA" id="ARBA00004370"/>
    </source>
</evidence>
<keyword evidence="5" id="KW-0472">Membrane</keyword>
<evidence type="ECO:0000256" key="2">
    <source>
        <dbReference type="ARBA" id="ARBA00022448"/>
    </source>
</evidence>
<keyword evidence="3 7" id="KW-0732">Signal</keyword>
<dbReference type="GO" id="GO:0016020">
    <property type="term" value="C:membrane"/>
    <property type="evidence" value="ECO:0007669"/>
    <property type="project" value="UniProtKB-SubCell"/>
</dbReference>
<evidence type="ECO:0000313" key="10">
    <source>
        <dbReference type="Proteomes" id="UP001497516"/>
    </source>
</evidence>
<dbReference type="InterPro" id="IPR045265">
    <property type="entry name" value="AIR12_DOMON"/>
</dbReference>
<feature type="signal peptide" evidence="7">
    <location>
        <begin position="1"/>
        <end position="23"/>
    </location>
</feature>
<dbReference type="CDD" id="cd09629">
    <property type="entry name" value="DOMON_CIL1_like"/>
    <property type="match status" value="1"/>
</dbReference>
<dbReference type="PANTHER" id="PTHR23130">
    <property type="entry name" value="CYTOCHROME B561 AND DOMON DOMAIN-CONTAINING PROTEIN"/>
    <property type="match status" value="1"/>
</dbReference>
<organism evidence="9 10">
    <name type="scientific">Linum trigynum</name>
    <dbReference type="NCBI Taxonomy" id="586398"/>
    <lineage>
        <taxon>Eukaryota</taxon>
        <taxon>Viridiplantae</taxon>
        <taxon>Streptophyta</taxon>
        <taxon>Embryophyta</taxon>
        <taxon>Tracheophyta</taxon>
        <taxon>Spermatophyta</taxon>
        <taxon>Magnoliopsida</taxon>
        <taxon>eudicotyledons</taxon>
        <taxon>Gunneridae</taxon>
        <taxon>Pentapetalae</taxon>
        <taxon>rosids</taxon>
        <taxon>fabids</taxon>
        <taxon>Malpighiales</taxon>
        <taxon>Linaceae</taxon>
        <taxon>Linum</taxon>
    </lineage>
</organism>
<keyword evidence="2" id="KW-0813">Transport</keyword>
<dbReference type="Pfam" id="PF04526">
    <property type="entry name" value="DUF568"/>
    <property type="match status" value="1"/>
</dbReference>
<feature type="compositionally biased region" description="Low complexity" evidence="6">
    <location>
        <begin position="197"/>
        <end position="221"/>
    </location>
</feature>
<dbReference type="PROSITE" id="PS50836">
    <property type="entry name" value="DOMON"/>
    <property type="match status" value="1"/>
</dbReference>
<dbReference type="PANTHER" id="PTHR23130:SF157">
    <property type="entry name" value="AUXIN-INDUCED IN ROOT CULTURES PROTEIN 12"/>
    <property type="match status" value="1"/>
</dbReference>
<dbReference type="Proteomes" id="UP001497516">
    <property type="component" value="Chromosome 5"/>
</dbReference>
<name>A0AAV2EYR6_9ROSI</name>
<feature type="region of interest" description="Disordered" evidence="6">
    <location>
        <begin position="197"/>
        <end position="222"/>
    </location>
</feature>
<dbReference type="AlphaFoldDB" id="A0AAV2EYR6"/>
<evidence type="ECO:0000256" key="7">
    <source>
        <dbReference type="SAM" id="SignalP"/>
    </source>
</evidence>
<dbReference type="EMBL" id="OZ034818">
    <property type="protein sequence ID" value="CAL1391140.1"/>
    <property type="molecule type" value="Genomic_DNA"/>
</dbReference>
<keyword evidence="10" id="KW-1185">Reference proteome</keyword>
<evidence type="ECO:0000259" key="8">
    <source>
        <dbReference type="PROSITE" id="PS50836"/>
    </source>
</evidence>
<protein>
    <recommendedName>
        <fullName evidence="8">DOMON domain-containing protein</fullName>
    </recommendedName>
</protein>